<evidence type="ECO:0000256" key="5">
    <source>
        <dbReference type="ARBA" id="ARBA00022475"/>
    </source>
</evidence>
<proteinExistence type="inferred from homology"/>
<dbReference type="InterPro" id="IPR035906">
    <property type="entry name" value="MetI-like_sf"/>
</dbReference>
<dbReference type="EMBL" id="CP041636">
    <property type="protein sequence ID" value="QDO98274.1"/>
    <property type="molecule type" value="Genomic_DNA"/>
</dbReference>
<evidence type="ECO:0000256" key="10">
    <source>
        <dbReference type="RuleBase" id="RU363032"/>
    </source>
</evidence>
<evidence type="ECO:0000256" key="7">
    <source>
        <dbReference type="ARBA" id="ARBA00022970"/>
    </source>
</evidence>
<comment type="similarity">
    <text evidence="3">Belongs to the binding-protein-dependent transport system permease family. HisMQ subfamily.</text>
</comment>
<feature type="transmembrane region" description="Helical" evidence="10">
    <location>
        <begin position="16"/>
        <end position="42"/>
    </location>
</feature>
<evidence type="ECO:0000256" key="8">
    <source>
        <dbReference type="ARBA" id="ARBA00022989"/>
    </source>
</evidence>
<keyword evidence="8 10" id="KW-1133">Transmembrane helix</keyword>
<dbReference type="KEGG" id="fer:FNB15_13780"/>
<feature type="domain" description="ABC transmembrane type-1" evidence="11">
    <location>
        <begin position="21"/>
        <end position="212"/>
    </location>
</feature>
<feature type="transmembrane region" description="Helical" evidence="10">
    <location>
        <begin position="192"/>
        <end position="211"/>
    </location>
</feature>
<accession>A0A516H3C6</accession>
<sequence>MGYQWNFAPVFEHADALLYGAVGTLRIFAICLVLGLSFGLVIGLMRYSRRRLFSWPATAFVEFFRNTPVLVQILWFYFALPMLVPFEISPLMAAALGISLNSAAFSAEIFRGGIQSIEPGQWEASRALGMSGLQAMRRIILPQAIRRMLPALTNRAIEIFKMSTLASAVAYVELLQQGKLIASLNFNPIETYTVIALAFFLFLYPLVRATYALERQMARSDSGGD</sequence>
<dbReference type="InterPro" id="IPR000515">
    <property type="entry name" value="MetI-like"/>
</dbReference>
<comment type="function">
    <text evidence="1">Part of the binding-protein-dependent transport system for glutamine; probably responsible for the translocation of the substrate across the membrane.</text>
</comment>
<feature type="transmembrane region" description="Helical" evidence="10">
    <location>
        <begin position="63"/>
        <end position="84"/>
    </location>
</feature>
<evidence type="ECO:0000256" key="1">
    <source>
        <dbReference type="ARBA" id="ARBA00003159"/>
    </source>
</evidence>
<dbReference type="CDD" id="cd06261">
    <property type="entry name" value="TM_PBP2"/>
    <property type="match status" value="1"/>
</dbReference>
<evidence type="ECO:0000256" key="9">
    <source>
        <dbReference type="ARBA" id="ARBA00023136"/>
    </source>
</evidence>
<dbReference type="OrthoDB" id="7190458at2"/>
<evidence type="ECO:0000313" key="13">
    <source>
        <dbReference type="Proteomes" id="UP000317496"/>
    </source>
</evidence>
<keyword evidence="7" id="KW-0029">Amino-acid transport</keyword>
<dbReference type="Pfam" id="PF00528">
    <property type="entry name" value="BPD_transp_1"/>
    <property type="match status" value="1"/>
</dbReference>
<dbReference type="InterPro" id="IPR043429">
    <property type="entry name" value="ArtM/GltK/GlnP/TcyL/YhdX-like"/>
</dbReference>
<evidence type="ECO:0000256" key="4">
    <source>
        <dbReference type="ARBA" id="ARBA00022448"/>
    </source>
</evidence>
<dbReference type="GO" id="GO:0022857">
    <property type="term" value="F:transmembrane transporter activity"/>
    <property type="evidence" value="ECO:0007669"/>
    <property type="project" value="InterPro"/>
</dbReference>
<dbReference type="InterPro" id="IPR010065">
    <property type="entry name" value="AA_ABC_transptr_permease_3TM"/>
</dbReference>
<dbReference type="PANTHER" id="PTHR30614:SF20">
    <property type="entry name" value="GLUTAMINE TRANSPORT SYSTEM PERMEASE PROTEIN GLNP"/>
    <property type="match status" value="1"/>
</dbReference>
<dbReference type="Gene3D" id="1.10.3720.10">
    <property type="entry name" value="MetI-like"/>
    <property type="match status" value="1"/>
</dbReference>
<name>A0A516H3C6_9PROT</name>
<dbReference type="NCBIfam" id="TIGR01726">
    <property type="entry name" value="HEQRo_perm_3TM"/>
    <property type="match status" value="1"/>
</dbReference>
<comment type="subcellular location">
    <subcellularLocation>
        <location evidence="2">Cell inner membrane</location>
        <topology evidence="2">Multi-pass membrane protein</topology>
    </subcellularLocation>
    <subcellularLocation>
        <location evidence="10">Cell membrane</location>
        <topology evidence="10">Multi-pass membrane protein</topology>
    </subcellularLocation>
</comment>
<keyword evidence="4 10" id="KW-0813">Transport</keyword>
<keyword evidence="5" id="KW-1003">Cell membrane</keyword>
<reference evidence="12 13" key="1">
    <citation type="submission" date="2019-07" db="EMBL/GenBank/DDBJ databases">
        <title>Genome sequencing for Ferrovibrio sp. K5.</title>
        <authorList>
            <person name="Park S.-J."/>
        </authorList>
    </citation>
    <scope>NUCLEOTIDE SEQUENCE [LARGE SCALE GENOMIC DNA]</scope>
    <source>
        <strain evidence="12 13">K5</strain>
    </source>
</reference>
<dbReference type="RefSeq" id="WP_144069255.1">
    <property type="nucleotide sequence ID" value="NZ_CP041636.1"/>
</dbReference>
<dbReference type="SUPFAM" id="SSF161098">
    <property type="entry name" value="MetI-like"/>
    <property type="match status" value="1"/>
</dbReference>
<keyword evidence="6 10" id="KW-0812">Transmembrane</keyword>
<evidence type="ECO:0000256" key="6">
    <source>
        <dbReference type="ARBA" id="ARBA00022692"/>
    </source>
</evidence>
<dbReference type="PROSITE" id="PS50928">
    <property type="entry name" value="ABC_TM1"/>
    <property type="match status" value="1"/>
</dbReference>
<gene>
    <name evidence="12" type="ORF">FNB15_13780</name>
</gene>
<evidence type="ECO:0000259" key="11">
    <source>
        <dbReference type="PROSITE" id="PS50928"/>
    </source>
</evidence>
<evidence type="ECO:0000256" key="2">
    <source>
        <dbReference type="ARBA" id="ARBA00004429"/>
    </source>
</evidence>
<keyword evidence="13" id="KW-1185">Reference proteome</keyword>
<organism evidence="12 13">
    <name type="scientific">Ferrovibrio terrae</name>
    <dbReference type="NCBI Taxonomy" id="2594003"/>
    <lineage>
        <taxon>Bacteria</taxon>
        <taxon>Pseudomonadati</taxon>
        <taxon>Pseudomonadota</taxon>
        <taxon>Alphaproteobacteria</taxon>
        <taxon>Rhodospirillales</taxon>
        <taxon>Rhodospirillaceae</taxon>
        <taxon>Ferrovibrio</taxon>
    </lineage>
</organism>
<evidence type="ECO:0000313" key="12">
    <source>
        <dbReference type="EMBL" id="QDO98274.1"/>
    </source>
</evidence>
<protein>
    <submittedName>
        <fullName evidence="12">Amino acid ABC transporter permease</fullName>
    </submittedName>
</protein>
<keyword evidence="9 10" id="KW-0472">Membrane</keyword>
<dbReference type="Proteomes" id="UP000317496">
    <property type="component" value="Chromosome"/>
</dbReference>
<dbReference type="GO" id="GO:0006865">
    <property type="term" value="P:amino acid transport"/>
    <property type="evidence" value="ECO:0007669"/>
    <property type="project" value="UniProtKB-KW"/>
</dbReference>
<evidence type="ECO:0000256" key="3">
    <source>
        <dbReference type="ARBA" id="ARBA00010072"/>
    </source>
</evidence>
<dbReference type="PANTHER" id="PTHR30614">
    <property type="entry name" value="MEMBRANE COMPONENT OF AMINO ACID ABC TRANSPORTER"/>
    <property type="match status" value="1"/>
</dbReference>
<dbReference type="AlphaFoldDB" id="A0A516H3C6"/>
<dbReference type="GO" id="GO:0043190">
    <property type="term" value="C:ATP-binding cassette (ABC) transporter complex"/>
    <property type="evidence" value="ECO:0007669"/>
    <property type="project" value="InterPro"/>
</dbReference>